<organism evidence="3 4">
    <name type="scientific">Streptomyces lacrimifluminis</name>
    <dbReference type="NCBI Taxonomy" id="1500077"/>
    <lineage>
        <taxon>Bacteria</taxon>
        <taxon>Bacillati</taxon>
        <taxon>Actinomycetota</taxon>
        <taxon>Actinomycetes</taxon>
        <taxon>Kitasatosporales</taxon>
        <taxon>Streptomycetaceae</taxon>
        <taxon>Streptomyces</taxon>
    </lineage>
</organism>
<gene>
    <name evidence="3" type="ORF">GCM10012282_69110</name>
</gene>
<feature type="transmembrane region" description="Helical" evidence="2">
    <location>
        <begin position="32"/>
        <end position="50"/>
    </location>
</feature>
<evidence type="ECO:0000313" key="4">
    <source>
        <dbReference type="Proteomes" id="UP000625682"/>
    </source>
</evidence>
<accession>A0A917P534</accession>
<keyword evidence="2" id="KW-0472">Membrane</keyword>
<evidence type="ECO:0000256" key="2">
    <source>
        <dbReference type="SAM" id="Phobius"/>
    </source>
</evidence>
<comment type="caution">
    <text evidence="3">The sequence shown here is derived from an EMBL/GenBank/DDBJ whole genome shotgun (WGS) entry which is preliminary data.</text>
</comment>
<keyword evidence="2" id="KW-0812">Transmembrane</keyword>
<reference evidence="3" key="1">
    <citation type="journal article" date="2014" name="Int. J. Syst. Evol. Microbiol.">
        <title>Complete genome sequence of Corynebacterium casei LMG S-19264T (=DSM 44701T), isolated from a smear-ripened cheese.</title>
        <authorList>
            <consortium name="US DOE Joint Genome Institute (JGI-PGF)"/>
            <person name="Walter F."/>
            <person name="Albersmeier A."/>
            <person name="Kalinowski J."/>
            <person name="Ruckert C."/>
        </authorList>
    </citation>
    <scope>NUCLEOTIDE SEQUENCE</scope>
    <source>
        <strain evidence="3">CGMCC 4.7272</strain>
    </source>
</reference>
<proteinExistence type="predicted"/>
<dbReference type="Proteomes" id="UP000625682">
    <property type="component" value="Unassembled WGS sequence"/>
</dbReference>
<protein>
    <submittedName>
        <fullName evidence="3">Uncharacterized protein</fullName>
    </submittedName>
</protein>
<feature type="transmembrane region" description="Helical" evidence="2">
    <location>
        <begin position="56"/>
        <end position="74"/>
    </location>
</feature>
<keyword evidence="2" id="KW-1133">Transmembrane helix</keyword>
<keyword evidence="4" id="KW-1185">Reference proteome</keyword>
<sequence length="81" mass="8489">MATTDPYRLTTPADGTHDASSPAVTGGEVVRTLLWIVVVVSAVANSAATYAEAETWVHLACGMVTLLAVVTLVLRHLGGRR</sequence>
<name>A0A917P534_9ACTN</name>
<feature type="region of interest" description="Disordered" evidence="1">
    <location>
        <begin position="1"/>
        <end position="23"/>
    </location>
</feature>
<dbReference type="AlphaFoldDB" id="A0A917P534"/>
<dbReference type="EMBL" id="BMMU01000033">
    <property type="protein sequence ID" value="GGJ62106.1"/>
    <property type="molecule type" value="Genomic_DNA"/>
</dbReference>
<evidence type="ECO:0000256" key="1">
    <source>
        <dbReference type="SAM" id="MobiDB-lite"/>
    </source>
</evidence>
<reference evidence="3" key="2">
    <citation type="submission" date="2020-09" db="EMBL/GenBank/DDBJ databases">
        <authorList>
            <person name="Sun Q."/>
            <person name="Zhou Y."/>
        </authorList>
    </citation>
    <scope>NUCLEOTIDE SEQUENCE</scope>
    <source>
        <strain evidence="3">CGMCC 4.7272</strain>
    </source>
</reference>
<evidence type="ECO:0000313" key="3">
    <source>
        <dbReference type="EMBL" id="GGJ62106.1"/>
    </source>
</evidence>